<evidence type="ECO:0000313" key="1">
    <source>
        <dbReference type="EMBL" id="KAH6867471.1"/>
    </source>
</evidence>
<keyword evidence="2" id="KW-1185">Reference proteome</keyword>
<dbReference type="Gene3D" id="3.80.10.10">
    <property type="entry name" value="Ribonuclease Inhibitor"/>
    <property type="match status" value="1"/>
</dbReference>
<gene>
    <name evidence="1" type="ORF">B0T10DRAFT_45922</name>
</gene>
<protein>
    <recommendedName>
        <fullName evidence="3">F-box domain-containing protein</fullName>
    </recommendedName>
</protein>
<dbReference type="Proteomes" id="UP000777438">
    <property type="component" value="Unassembled WGS sequence"/>
</dbReference>
<evidence type="ECO:0008006" key="3">
    <source>
        <dbReference type="Google" id="ProtNLM"/>
    </source>
</evidence>
<sequence length="414" mass="46534">MVQLLDLPPELIQEICRQCLRPSSEFHSPSSPVLASLARTCSTLRAYAQPELYCAPSPYRYNYVALVRTLVKRPDLAQLVQDMVIGDDWSRSDDRGLLPDDVQLFEALMAKYPAKDGKPVEISTHWWETVRDNRQRDRLFDCDPEAALASLVVTQIPNVESLDITAGYFWEFPFSTPASLSCLKKLSLRHADTELGTNTDVVKNILLAAPKLDSFYGTMLCRVDDGFQHDNLTEFHLEFSSLEEQSFQNIARGLPKLKSFAYSSGGAIISDDPEATPGEMIRALLRCASTLEHMSLDIEDAWYFEDFGPNDWISDLKGMRHLKTLLLSSSTMDIEESDRNLLTDMLPASIHKLTLINAPERIMDAFGRLAENADSFLNLVDLLLVGAKDDYLRDVQAIFKTTKINVSAQQEGPC</sequence>
<evidence type="ECO:0000313" key="2">
    <source>
        <dbReference type="Proteomes" id="UP000777438"/>
    </source>
</evidence>
<organism evidence="1 2">
    <name type="scientific">Thelonectria olida</name>
    <dbReference type="NCBI Taxonomy" id="1576542"/>
    <lineage>
        <taxon>Eukaryota</taxon>
        <taxon>Fungi</taxon>
        <taxon>Dikarya</taxon>
        <taxon>Ascomycota</taxon>
        <taxon>Pezizomycotina</taxon>
        <taxon>Sordariomycetes</taxon>
        <taxon>Hypocreomycetidae</taxon>
        <taxon>Hypocreales</taxon>
        <taxon>Nectriaceae</taxon>
        <taxon>Thelonectria</taxon>
    </lineage>
</organism>
<proteinExistence type="predicted"/>
<reference evidence="1 2" key="1">
    <citation type="journal article" date="2021" name="Nat. Commun.">
        <title>Genetic determinants of endophytism in the Arabidopsis root mycobiome.</title>
        <authorList>
            <person name="Mesny F."/>
            <person name="Miyauchi S."/>
            <person name="Thiergart T."/>
            <person name="Pickel B."/>
            <person name="Atanasova L."/>
            <person name="Karlsson M."/>
            <person name="Huettel B."/>
            <person name="Barry K.W."/>
            <person name="Haridas S."/>
            <person name="Chen C."/>
            <person name="Bauer D."/>
            <person name="Andreopoulos W."/>
            <person name="Pangilinan J."/>
            <person name="LaButti K."/>
            <person name="Riley R."/>
            <person name="Lipzen A."/>
            <person name="Clum A."/>
            <person name="Drula E."/>
            <person name="Henrissat B."/>
            <person name="Kohler A."/>
            <person name="Grigoriev I.V."/>
            <person name="Martin F.M."/>
            <person name="Hacquard S."/>
        </authorList>
    </citation>
    <scope>NUCLEOTIDE SEQUENCE [LARGE SCALE GENOMIC DNA]</scope>
    <source>
        <strain evidence="1 2">MPI-CAGE-CH-0241</strain>
    </source>
</reference>
<dbReference type="SUPFAM" id="SSF52047">
    <property type="entry name" value="RNI-like"/>
    <property type="match status" value="1"/>
</dbReference>
<comment type="caution">
    <text evidence="1">The sequence shown here is derived from an EMBL/GenBank/DDBJ whole genome shotgun (WGS) entry which is preliminary data.</text>
</comment>
<accession>A0A9P8VNU8</accession>
<dbReference type="OrthoDB" id="4757858at2759"/>
<dbReference type="AlphaFoldDB" id="A0A9P8VNU8"/>
<dbReference type="EMBL" id="JAGPYM010000101">
    <property type="protein sequence ID" value="KAH6867471.1"/>
    <property type="molecule type" value="Genomic_DNA"/>
</dbReference>
<dbReference type="InterPro" id="IPR032675">
    <property type="entry name" value="LRR_dom_sf"/>
</dbReference>
<name>A0A9P8VNU8_9HYPO</name>